<proteinExistence type="evidence at transcript level"/>
<protein>
    <recommendedName>
        <fullName evidence="4">TBCC domain-containing protein 1</fullName>
    </recommendedName>
</protein>
<evidence type="ECO:0000256" key="1">
    <source>
        <dbReference type="ARBA" id="ARBA00004300"/>
    </source>
</evidence>
<dbReference type="InterPro" id="IPR016098">
    <property type="entry name" value="CAP/MinC_C"/>
</dbReference>
<dbReference type="GO" id="GO:0005813">
    <property type="term" value="C:centrosome"/>
    <property type="evidence" value="ECO:0007669"/>
    <property type="project" value="UniProtKB-SubCell"/>
</dbReference>
<dbReference type="InterPro" id="IPR012945">
    <property type="entry name" value="Tubulin-bd_cofactor_C_dom"/>
</dbReference>
<dbReference type="InterPro" id="IPR006599">
    <property type="entry name" value="CARP_motif"/>
</dbReference>
<comment type="similarity">
    <text evidence="3">Belongs to the TBCC family.</text>
</comment>
<dbReference type="AlphaFoldDB" id="A0A6A7FQI9"/>
<name>A0A6A7FQI9_9CRUS</name>
<comment type="subcellular location">
    <subcellularLocation>
        <location evidence="1">Cytoplasm</location>
        <location evidence="1">Cytoskeleton</location>
        <location evidence="1">Microtubule organizing center</location>
        <location evidence="1">Centrosome</location>
    </subcellularLocation>
    <subcellularLocation>
        <location evidence="2">Cytoplasm</location>
        <location evidence="2">Cytoskeleton</location>
        <location evidence="2">Spindle pole</location>
    </subcellularLocation>
</comment>
<feature type="compositionally biased region" description="Polar residues" evidence="7">
    <location>
        <begin position="273"/>
        <end position="292"/>
    </location>
</feature>
<evidence type="ECO:0000313" key="9">
    <source>
        <dbReference type="EMBL" id="LAC20474.1"/>
    </source>
</evidence>
<feature type="region of interest" description="Disordered" evidence="7">
    <location>
        <begin position="228"/>
        <end position="313"/>
    </location>
</feature>
<dbReference type="Gene3D" id="2.160.20.70">
    <property type="match status" value="1"/>
</dbReference>
<feature type="region of interest" description="Disordered" evidence="7">
    <location>
        <begin position="97"/>
        <end position="120"/>
    </location>
</feature>
<accession>A0A6A7FQI9</accession>
<organism evidence="9">
    <name type="scientific">Hirondellea gigas</name>
    <dbReference type="NCBI Taxonomy" id="1518452"/>
    <lineage>
        <taxon>Eukaryota</taxon>
        <taxon>Metazoa</taxon>
        <taxon>Ecdysozoa</taxon>
        <taxon>Arthropoda</taxon>
        <taxon>Crustacea</taxon>
        <taxon>Multicrustacea</taxon>
        <taxon>Malacostraca</taxon>
        <taxon>Eumalacostraca</taxon>
        <taxon>Peracarida</taxon>
        <taxon>Amphipoda</taxon>
        <taxon>Amphilochidea</taxon>
        <taxon>Lysianassida</taxon>
        <taxon>Lysianassidira</taxon>
        <taxon>Lysianassoidea</taxon>
        <taxon>Lysianassidae</taxon>
        <taxon>Hirondellea</taxon>
    </lineage>
</organism>
<evidence type="ECO:0000256" key="3">
    <source>
        <dbReference type="ARBA" id="ARBA00008848"/>
    </source>
</evidence>
<evidence type="ECO:0000256" key="2">
    <source>
        <dbReference type="ARBA" id="ARBA00004647"/>
    </source>
</evidence>
<evidence type="ECO:0000256" key="4">
    <source>
        <dbReference type="ARBA" id="ARBA00017559"/>
    </source>
</evidence>
<dbReference type="PANTHER" id="PTHR16052">
    <property type="entry name" value="TBCC DOMAIN-CONTAINING PROTEIN 1"/>
    <property type="match status" value="1"/>
</dbReference>
<dbReference type="InterPro" id="IPR039589">
    <property type="entry name" value="TBCC1"/>
</dbReference>
<dbReference type="InterPro" id="IPR017901">
    <property type="entry name" value="C-CAP_CF_C-like"/>
</dbReference>
<sequence length="605" mass="66510">MKLLDVATDKTFCYQSGFLSKKNTFQKGLFEQWVLSRLDWAPHGEWLCSRRGRKLTHWPIVSASHHHKLLAHPDLDHQSERLVCITDLLEGITAQLGDTSTNTTPRKPVRTSVDDGTADEANITAQSKKDLRKNIFEENLKKRENDDSMKPEQSKILNNVESVVDACGVSNACSSSDISGSFVCVKSENGHKVSLENRVQNGNDQEIREQLNNDTSDCGEKYLNCHSTDVSKDESNHSNNSVKNETESSGKHDLKSSAESTIVREITRRKSTDTTTINASCGSSSASEKTQGSKGGTTGVSNLSMGSENSSSGGAISVCDLPPLAITVNMYGSPVRRAASLLRSDSVGAVPVLLDIKIRRCSKSQVYILQPLRHVLLHKLHDCKVVLGPVRGRLRMMECRNLTVIAPARSVVISDCRNLTLYTMTPNNPLLVGGASSGGLSSVTAHQGVTLAPLNMHYPKLLQHLSMTGLKTNLNKWNQPLRLGVDGRIELSECGIQCPDEFQLLSLPFFQATVDGRPPLLPPGLPCAYSQSVEQSQQVVCSLRAEVREAALTADQRLMLQKAIDHRFKAWLRETNKQRELDLLHKFSTKLKTENAAIKHTATAV</sequence>
<feature type="compositionally biased region" description="Basic and acidic residues" evidence="7">
    <location>
        <begin position="244"/>
        <end position="256"/>
    </location>
</feature>
<dbReference type="PROSITE" id="PS51329">
    <property type="entry name" value="C_CAP_COFACTOR_C"/>
    <property type="match status" value="1"/>
</dbReference>
<dbReference type="Pfam" id="PF07986">
    <property type="entry name" value="TBCC"/>
    <property type="match status" value="1"/>
</dbReference>
<keyword evidence="5" id="KW-0963">Cytoplasm</keyword>
<evidence type="ECO:0000256" key="6">
    <source>
        <dbReference type="ARBA" id="ARBA00023212"/>
    </source>
</evidence>
<feature type="domain" description="C-CAP/cofactor C-like" evidence="8">
    <location>
        <begin position="334"/>
        <end position="470"/>
    </location>
</feature>
<dbReference type="GO" id="GO:0000922">
    <property type="term" value="C:spindle pole"/>
    <property type="evidence" value="ECO:0007669"/>
    <property type="project" value="UniProtKB-SubCell"/>
</dbReference>
<reference evidence="9" key="1">
    <citation type="submission" date="2017-11" db="EMBL/GenBank/DDBJ databases">
        <title>The sensing device of the deep-sea amphipod.</title>
        <authorList>
            <person name="Kobayashi H."/>
            <person name="Nagahama T."/>
            <person name="Arai W."/>
            <person name="Sasagawa Y."/>
            <person name="Umeda M."/>
            <person name="Hayashi T."/>
            <person name="Nikaido I."/>
            <person name="Watanabe H."/>
            <person name="Oguri K."/>
            <person name="Kitazato H."/>
            <person name="Fujioka K."/>
            <person name="Kido Y."/>
            <person name="Takami H."/>
        </authorList>
    </citation>
    <scope>NUCLEOTIDE SEQUENCE</scope>
    <source>
        <tissue evidence="9">Whole body</tissue>
    </source>
</reference>
<dbReference type="PANTHER" id="PTHR16052:SF0">
    <property type="entry name" value="TBCC DOMAIN-CONTAINING PROTEIN 1"/>
    <property type="match status" value="1"/>
</dbReference>
<dbReference type="EMBL" id="IACT01001111">
    <property type="protein sequence ID" value="LAC20474.1"/>
    <property type="molecule type" value="mRNA"/>
</dbReference>
<dbReference type="SMART" id="SM00673">
    <property type="entry name" value="CARP"/>
    <property type="match status" value="2"/>
</dbReference>
<evidence type="ECO:0000256" key="5">
    <source>
        <dbReference type="ARBA" id="ARBA00022490"/>
    </source>
</evidence>
<evidence type="ECO:0000256" key="7">
    <source>
        <dbReference type="SAM" id="MobiDB-lite"/>
    </source>
</evidence>
<keyword evidence="6" id="KW-0206">Cytoskeleton</keyword>
<feature type="compositionally biased region" description="Low complexity" evidence="7">
    <location>
        <begin position="301"/>
        <end position="313"/>
    </location>
</feature>
<evidence type="ECO:0000259" key="8">
    <source>
        <dbReference type="PROSITE" id="PS51329"/>
    </source>
</evidence>